<comment type="caution">
    <text evidence="4">The sequence shown here is derived from an EMBL/GenBank/DDBJ whole genome shotgun (WGS) entry which is preliminary data.</text>
</comment>
<dbReference type="PANTHER" id="PTHR11161:SF22">
    <property type="entry name" value="ACYLTRANSFERASE 3 DOMAIN-CONTAINING PROTEIN-RELATED"/>
    <property type="match status" value="1"/>
</dbReference>
<name>A0AAV1KM13_9NEOP</name>
<feature type="transmembrane region" description="Helical" evidence="1">
    <location>
        <begin position="473"/>
        <end position="496"/>
    </location>
</feature>
<dbReference type="InterPro" id="IPR052728">
    <property type="entry name" value="O2_lipid_transport_reg"/>
</dbReference>
<feature type="transmembrane region" description="Helical" evidence="1">
    <location>
        <begin position="516"/>
        <end position="533"/>
    </location>
</feature>
<keyword evidence="2" id="KW-0732">Signal</keyword>
<dbReference type="EMBL" id="CAVLGL010000068">
    <property type="protein sequence ID" value="CAK1584106.1"/>
    <property type="molecule type" value="Genomic_DNA"/>
</dbReference>
<keyword evidence="1" id="KW-0472">Membrane</keyword>
<keyword evidence="1" id="KW-1133">Transmembrane helix</keyword>
<evidence type="ECO:0000313" key="4">
    <source>
        <dbReference type="EMBL" id="CAK1584106.1"/>
    </source>
</evidence>
<gene>
    <name evidence="4" type="ORF">PARMNEM_LOCUS5420</name>
</gene>
<sequence length="627" mass="71823">MSMIVLYVVFFFLRGCSAVIYSLNSSEYSRMPPLYGLDDFDTCMLEPGGTYCLVDVDLFSERPSDLMHLIHEYSANVKKHYNHSQIHRGVCVTKSCRHLNYTWDLNVTLEVCLNESIWKDYNIQAKLNHIHYCKRDIDHVVLDMSDFVVIIVYMVLIALNIIGSLYDVLFCHENSKSGNLYVLSFSLRRNWEKLVAPSGVGTDHRLQKLKSFHGLRAMTMVCVIFSHVVLIMAYAYIDNTLYIEKAYEDPIKQILFNGQLVVHTFFVMSSFLLAYNYEINAEKHKVSWWHFPKGLLLRWVRLTPTYGLMLATISTLMRHIGSGPMWDLVVTSESNACRQYWWAHVLYIQNYIYDDKLCVPVSWYLAADTQLFCVGLLICITCRTMRTKKAALVTLFLLSLVITSSVTYFLNLDAVVIQSPETCRNLYVLDYTFNYIYIPGHANLSTYIMGLSGGFLAYHWQDEGKNLDKYKKYQWVIWLMFPIAVLVVLSGGIFYLSEDNMIPTAFKVLYATLYKPLFQLLIVTFIISCVFKLESCYRKIVEWRGFTWAGRLSYGTYLVHTLVIKGLIGAQTLPTHMTDYYVLVVLAGSVLLSFLAAGALWLCVEAPVAGLVRAALATSGGQRVEGQ</sequence>
<feature type="transmembrane region" description="Helical" evidence="1">
    <location>
        <begin position="215"/>
        <end position="236"/>
    </location>
</feature>
<dbReference type="Pfam" id="PF01757">
    <property type="entry name" value="Acyl_transf_3"/>
    <property type="match status" value="1"/>
</dbReference>
<organism evidence="4 5">
    <name type="scientific">Parnassius mnemosyne</name>
    <name type="common">clouded apollo</name>
    <dbReference type="NCBI Taxonomy" id="213953"/>
    <lineage>
        <taxon>Eukaryota</taxon>
        <taxon>Metazoa</taxon>
        <taxon>Ecdysozoa</taxon>
        <taxon>Arthropoda</taxon>
        <taxon>Hexapoda</taxon>
        <taxon>Insecta</taxon>
        <taxon>Pterygota</taxon>
        <taxon>Neoptera</taxon>
        <taxon>Endopterygota</taxon>
        <taxon>Lepidoptera</taxon>
        <taxon>Glossata</taxon>
        <taxon>Ditrysia</taxon>
        <taxon>Papilionoidea</taxon>
        <taxon>Papilionidae</taxon>
        <taxon>Parnassiinae</taxon>
        <taxon>Parnassini</taxon>
        <taxon>Parnassius</taxon>
        <taxon>Driopa</taxon>
    </lineage>
</organism>
<evidence type="ECO:0000256" key="1">
    <source>
        <dbReference type="SAM" id="Phobius"/>
    </source>
</evidence>
<dbReference type="GO" id="GO:0016747">
    <property type="term" value="F:acyltransferase activity, transferring groups other than amino-acyl groups"/>
    <property type="evidence" value="ECO:0007669"/>
    <property type="project" value="InterPro"/>
</dbReference>
<keyword evidence="1" id="KW-0812">Transmembrane</keyword>
<feature type="transmembrane region" description="Helical" evidence="1">
    <location>
        <begin position="392"/>
        <end position="410"/>
    </location>
</feature>
<feature type="transmembrane region" description="Helical" evidence="1">
    <location>
        <begin position="580"/>
        <end position="604"/>
    </location>
</feature>
<dbReference type="InterPro" id="IPR002656">
    <property type="entry name" value="Acyl_transf_3_dom"/>
</dbReference>
<feature type="transmembrane region" description="Helical" evidence="1">
    <location>
        <begin position="554"/>
        <end position="574"/>
    </location>
</feature>
<feature type="transmembrane region" description="Helical" evidence="1">
    <location>
        <begin position="256"/>
        <end position="275"/>
    </location>
</feature>
<dbReference type="PANTHER" id="PTHR11161">
    <property type="entry name" value="O-ACYLTRANSFERASE"/>
    <property type="match status" value="1"/>
</dbReference>
<reference evidence="4 5" key="1">
    <citation type="submission" date="2023-11" db="EMBL/GenBank/DDBJ databases">
        <authorList>
            <person name="Hedman E."/>
            <person name="Englund M."/>
            <person name="Stromberg M."/>
            <person name="Nyberg Akerstrom W."/>
            <person name="Nylinder S."/>
            <person name="Jareborg N."/>
            <person name="Kallberg Y."/>
            <person name="Kronander E."/>
        </authorList>
    </citation>
    <scope>NUCLEOTIDE SEQUENCE [LARGE SCALE GENOMIC DNA]</scope>
</reference>
<evidence type="ECO:0000313" key="5">
    <source>
        <dbReference type="Proteomes" id="UP001314205"/>
    </source>
</evidence>
<proteinExistence type="predicted"/>
<dbReference type="AlphaFoldDB" id="A0AAV1KM13"/>
<feature type="signal peptide" evidence="2">
    <location>
        <begin position="1"/>
        <end position="18"/>
    </location>
</feature>
<dbReference type="Proteomes" id="UP001314205">
    <property type="component" value="Unassembled WGS sequence"/>
</dbReference>
<protein>
    <recommendedName>
        <fullName evidence="3">Acyltransferase 3 domain-containing protein</fullName>
    </recommendedName>
</protein>
<feature type="chain" id="PRO_5043819081" description="Acyltransferase 3 domain-containing protein" evidence="2">
    <location>
        <begin position="19"/>
        <end position="627"/>
    </location>
</feature>
<keyword evidence="5" id="KW-1185">Reference proteome</keyword>
<feature type="transmembrane region" description="Helical" evidence="1">
    <location>
        <begin position="444"/>
        <end position="461"/>
    </location>
</feature>
<feature type="domain" description="Acyltransferase 3" evidence="3">
    <location>
        <begin position="211"/>
        <end position="596"/>
    </location>
</feature>
<evidence type="ECO:0000259" key="3">
    <source>
        <dbReference type="Pfam" id="PF01757"/>
    </source>
</evidence>
<accession>A0AAV1KM13</accession>
<evidence type="ECO:0000256" key="2">
    <source>
        <dbReference type="SAM" id="SignalP"/>
    </source>
</evidence>
<feature type="transmembrane region" description="Helical" evidence="1">
    <location>
        <begin position="147"/>
        <end position="169"/>
    </location>
</feature>